<comment type="caution">
    <text evidence="1">The sequence shown here is derived from an EMBL/GenBank/DDBJ whole genome shotgun (WGS) entry which is preliminary data.</text>
</comment>
<proteinExistence type="predicted"/>
<dbReference type="EMBL" id="JBHTIH010000002">
    <property type="protein sequence ID" value="MFD0738401.1"/>
    <property type="molecule type" value="Genomic_DNA"/>
</dbReference>
<keyword evidence="2" id="KW-1185">Reference proteome</keyword>
<dbReference type="InterPro" id="IPR032710">
    <property type="entry name" value="NTF2-like_dom_sf"/>
</dbReference>
<gene>
    <name evidence="1" type="ORF">ACFQZQ_03755</name>
</gene>
<evidence type="ECO:0000313" key="2">
    <source>
        <dbReference type="Proteomes" id="UP001597090"/>
    </source>
</evidence>
<dbReference type="SUPFAM" id="SSF54427">
    <property type="entry name" value="NTF2-like"/>
    <property type="match status" value="1"/>
</dbReference>
<protein>
    <recommendedName>
        <fullName evidence="3">SnoaL-like domain-containing protein</fullName>
    </recommendedName>
</protein>
<evidence type="ECO:0000313" key="1">
    <source>
        <dbReference type="EMBL" id="MFD0738401.1"/>
    </source>
</evidence>
<accession>A0ABW2YKN1</accession>
<evidence type="ECO:0008006" key="3">
    <source>
        <dbReference type="Google" id="ProtNLM"/>
    </source>
</evidence>
<name>A0ABW2YKN1_9GAMM</name>
<sequence length="164" mass="18824">MDVSRNDDAARDQAGFDPQWWADVQDIGRLVRAIYACISGPAGAPRDWARFRYLHRPEAISLRTVVHDDGSTTSRVFTQDSYIADVEPFFAGNDFHELDIGHRIERFGQVAHVWSLYEARPAPDSPVLLKRGANSIQLCHEQGRWWVVSTIWDNERAGLRFDLW</sequence>
<reference evidence="2" key="1">
    <citation type="journal article" date="2019" name="Int. J. Syst. Evol. Microbiol.">
        <title>The Global Catalogue of Microorganisms (GCM) 10K type strain sequencing project: providing services to taxonomists for standard genome sequencing and annotation.</title>
        <authorList>
            <consortium name="The Broad Institute Genomics Platform"/>
            <consortium name="The Broad Institute Genome Sequencing Center for Infectious Disease"/>
            <person name="Wu L."/>
            <person name="Ma J."/>
        </authorList>
    </citation>
    <scope>NUCLEOTIDE SEQUENCE [LARGE SCALE GENOMIC DNA]</scope>
    <source>
        <strain evidence="2">CCUG 55491</strain>
    </source>
</reference>
<dbReference type="RefSeq" id="WP_386811325.1">
    <property type="nucleotide sequence ID" value="NZ_JBHTIH010000002.1"/>
</dbReference>
<organism evidence="1 2">
    <name type="scientific">Lysobacter koreensis</name>
    <dbReference type="NCBI Taxonomy" id="266122"/>
    <lineage>
        <taxon>Bacteria</taxon>
        <taxon>Pseudomonadati</taxon>
        <taxon>Pseudomonadota</taxon>
        <taxon>Gammaproteobacteria</taxon>
        <taxon>Lysobacterales</taxon>
        <taxon>Lysobacteraceae</taxon>
        <taxon>Lysobacter</taxon>
    </lineage>
</organism>
<dbReference type="Gene3D" id="3.10.450.50">
    <property type="match status" value="1"/>
</dbReference>
<dbReference type="Proteomes" id="UP001597090">
    <property type="component" value="Unassembled WGS sequence"/>
</dbReference>